<reference evidence="6 7" key="1">
    <citation type="journal article" date="2016" name="Nat. Commun.">
        <title>Thousands of microbial genomes shed light on interconnected biogeochemical processes in an aquifer system.</title>
        <authorList>
            <person name="Anantharaman K."/>
            <person name="Brown C.T."/>
            <person name="Hug L.A."/>
            <person name="Sharon I."/>
            <person name="Castelle C.J."/>
            <person name="Probst A.J."/>
            <person name="Thomas B.C."/>
            <person name="Singh A."/>
            <person name="Wilkins M.J."/>
            <person name="Karaoz U."/>
            <person name="Brodie E.L."/>
            <person name="Williams K.H."/>
            <person name="Hubbard S.S."/>
            <person name="Banfield J.F."/>
        </authorList>
    </citation>
    <scope>NUCLEOTIDE SEQUENCE [LARGE SCALE GENOMIC DNA]</scope>
</reference>
<evidence type="ECO:0000256" key="1">
    <source>
        <dbReference type="ARBA" id="ARBA00022555"/>
    </source>
</evidence>
<sequence>MNATVTQTISFEDFAKVELKVGTILEAETVEGSEKLIKFKVDLGPIDVIPANAGIQLNESGPKMDPDIRRDDKEESGGAKNEMAEKKRDIRQILAGIKQWYKPEDLVGKQVVVVVNLEPRTMMGLESQGMMLAADGEDGPVFLTVPKVVPAGAEIR</sequence>
<dbReference type="GO" id="GO:0004825">
    <property type="term" value="F:methionine-tRNA ligase activity"/>
    <property type="evidence" value="ECO:0007669"/>
    <property type="project" value="InterPro"/>
</dbReference>
<accession>A0A1F5IQT5</accession>
<dbReference type="CDD" id="cd02800">
    <property type="entry name" value="tRNA_bind_EcMetRS_like"/>
    <property type="match status" value="1"/>
</dbReference>
<feature type="compositionally biased region" description="Basic and acidic residues" evidence="4">
    <location>
        <begin position="62"/>
        <end position="85"/>
    </location>
</feature>
<dbReference type="AlphaFoldDB" id="A0A1F5IQT5"/>
<keyword evidence="1 3" id="KW-0820">tRNA-binding</keyword>
<gene>
    <name evidence="6" type="ORF">A2871_04525</name>
</gene>
<keyword evidence="2 3" id="KW-0694">RNA-binding</keyword>
<comment type="caution">
    <text evidence="6">The sequence shown here is derived from an EMBL/GenBank/DDBJ whole genome shotgun (WGS) entry which is preliminary data.</text>
</comment>
<dbReference type="PANTHER" id="PTHR11586">
    <property type="entry name" value="TRNA-AMINOACYLATION COFACTOR ARC1 FAMILY MEMBER"/>
    <property type="match status" value="1"/>
</dbReference>
<dbReference type="GO" id="GO:0006431">
    <property type="term" value="P:methionyl-tRNA aminoacylation"/>
    <property type="evidence" value="ECO:0007669"/>
    <property type="project" value="InterPro"/>
</dbReference>
<protein>
    <recommendedName>
        <fullName evidence="5">tRNA-binding domain-containing protein</fullName>
    </recommendedName>
</protein>
<dbReference type="GO" id="GO:0000049">
    <property type="term" value="F:tRNA binding"/>
    <property type="evidence" value="ECO:0007669"/>
    <property type="project" value="UniProtKB-UniRule"/>
</dbReference>
<proteinExistence type="predicted"/>
<dbReference type="InterPro" id="IPR004495">
    <property type="entry name" value="Met-tRNA-synth_bsu_C"/>
</dbReference>
<evidence type="ECO:0000313" key="7">
    <source>
        <dbReference type="Proteomes" id="UP000176336"/>
    </source>
</evidence>
<evidence type="ECO:0000256" key="4">
    <source>
        <dbReference type="SAM" id="MobiDB-lite"/>
    </source>
</evidence>
<dbReference type="GO" id="GO:0005524">
    <property type="term" value="F:ATP binding"/>
    <property type="evidence" value="ECO:0007669"/>
    <property type="project" value="InterPro"/>
</dbReference>
<evidence type="ECO:0000256" key="3">
    <source>
        <dbReference type="PROSITE-ProRule" id="PRU00209"/>
    </source>
</evidence>
<dbReference type="Proteomes" id="UP000176336">
    <property type="component" value="Unassembled WGS sequence"/>
</dbReference>
<organism evidence="6 7">
    <name type="scientific">Candidatus Daviesbacteria bacterium RIFCSPHIGHO2_01_FULL_41_23</name>
    <dbReference type="NCBI Taxonomy" id="1797764"/>
    <lineage>
        <taxon>Bacteria</taxon>
        <taxon>Candidatus Daviesiibacteriota</taxon>
    </lineage>
</organism>
<dbReference type="InterPro" id="IPR051270">
    <property type="entry name" value="Tyrosine-tRNA_ligase_regulator"/>
</dbReference>
<evidence type="ECO:0000313" key="6">
    <source>
        <dbReference type="EMBL" id="OGE18724.1"/>
    </source>
</evidence>
<dbReference type="InterPro" id="IPR002547">
    <property type="entry name" value="tRNA-bd_dom"/>
</dbReference>
<dbReference type="Pfam" id="PF01588">
    <property type="entry name" value="tRNA_bind"/>
    <property type="match status" value="1"/>
</dbReference>
<dbReference type="InterPro" id="IPR012340">
    <property type="entry name" value="NA-bd_OB-fold"/>
</dbReference>
<dbReference type="PROSITE" id="PS50886">
    <property type="entry name" value="TRBD"/>
    <property type="match status" value="1"/>
</dbReference>
<feature type="domain" description="TRNA-binding" evidence="5">
    <location>
        <begin position="13"/>
        <end position="156"/>
    </location>
</feature>
<dbReference type="SUPFAM" id="SSF50249">
    <property type="entry name" value="Nucleic acid-binding proteins"/>
    <property type="match status" value="2"/>
</dbReference>
<name>A0A1F5IQT5_9BACT</name>
<dbReference type="Gene3D" id="2.40.50.140">
    <property type="entry name" value="Nucleic acid-binding proteins"/>
    <property type="match status" value="1"/>
</dbReference>
<feature type="region of interest" description="Disordered" evidence="4">
    <location>
        <begin position="54"/>
        <end position="85"/>
    </location>
</feature>
<dbReference type="PANTHER" id="PTHR11586:SF37">
    <property type="entry name" value="TRNA-BINDING DOMAIN-CONTAINING PROTEIN"/>
    <property type="match status" value="1"/>
</dbReference>
<evidence type="ECO:0000259" key="5">
    <source>
        <dbReference type="PROSITE" id="PS50886"/>
    </source>
</evidence>
<dbReference type="EMBL" id="MFCR01000011">
    <property type="protein sequence ID" value="OGE18724.1"/>
    <property type="molecule type" value="Genomic_DNA"/>
</dbReference>
<evidence type="ECO:0000256" key="2">
    <source>
        <dbReference type="ARBA" id="ARBA00022884"/>
    </source>
</evidence>